<dbReference type="PANTHER" id="PTHR12292">
    <property type="entry name" value="RWD DOMAIN-CONTAINING PROTEIN"/>
    <property type="match status" value="1"/>
</dbReference>
<dbReference type="Proteomes" id="UP000002059">
    <property type="component" value="Partially assembled WGS sequence"/>
</dbReference>
<organism evidence="3 4">
    <name type="scientific">Paracoccidioides lutzii (strain ATCC MYA-826 / Pb01)</name>
    <name type="common">Paracoccidioides brasiliensis</name>
    <dbReference type="NCBI Taxonomy" id="502779"/>
    <lineage>
        <taxon>Eukaryota</taxon>
        <taxon>Fungi</taxon>
        <taxon>Dikarya</taxon>
        <taxon>Ascomycota</taxon>
        <taxon>Pezizomycotina</taxon>
        <taxon>Eurotiomycetes</taxon>
        <taxon>Eurotiomycetidae</taxon>
        <taxon>Onygenales</taxon>
        <taxon>Ajellomycetaceae</taxon>
        <taxon>Paracoccidioides</taxon>
    </lineage>
</organism>
<dbReference type="KEGG" id="pbl:PAAG_02775"/>
<dbReference type="AlphaFoldDB" id="C1GW80"/>
<name>C1GW80_PARBA</name>
<dbReference type="InterPro" id="IPR006575">
    <property type="entry name" value="RWD_dom"/>
</dbReference>
<dbReference type="HOGENOM" id="CLU_084528_0_1_1"/>
<evidence type="ECO:0000313" key="4">
    <source>
        <dbReference type="Proteomes" id="UP000002059"/>
    </source>
</evidence>
<dbReference type="RefSeq" id="XP_002795299.2">
    <property type="nucleotide sequence ID" value="XM_002795253.2"/>
</dbReference>
<sequence length="235" mass="26910">MGIGEQQEERETLKSIFPNEITDISDTAYRISITLDVANAAGDDDDAEPPVLILQVSYPPQYPDVAPDLELFSTPNAPKHPHFDIQEDRDRLLESLQTTIEENMGMAMIFSLVDMLKEGAELLISERQAAVRALKEMEAAKAEEEENRKFHGPGVTRESFLEWRSRFQKEIEELERRTREEREAEDKKKKSAAKEEKRLTGKELWERGLAGKVDYDEDDLDSLPTDMEKVELVSL</sequence>
<protein>
    <recommendedName>
        <fullName evidence="2">RWD domain-containing protein</fullName>
    </recommendedName>
</protein>
<dbReference type="InterPro" id="IPR040213">
    <property type="entry name" value="GIR2-like"/>
</dbReference>
<dbReference type="PROSITE" id="PS50908">
    <property type="entry name" value="RWD"/>
    <property type="match status" value="1"/>
</dbReference>
<dbReference type="SUPFAM" id="SSF54495">
    <property type="entry name" value="UBC-like"/>
    <property type="match status" value="1"/>
</dbReference>
<feature type="domain" description="RWD" evidence="2">
    <location>
        <begin position="8"/>
        <end position="123"/>
    </location>
</feature>
<dbReference type="eggNOG" id="KOG4018">
    <property type="taxonomic scope" value="Eukaryota"/>
</dbReference>
<feature type="region of interest" description="Disordered" evidence="1">
    <location>
        <begin position="174"/>
        <end position="198"/>
    </location>
</feature>
<dbReference type="FunFam" id="3.10.110.10:FF:000075">
    <property type="entry name" value="RWD domain-containing protein (Gir2)"/>
    <property type="match status" value="1"/>
</dbReference>
<dbReference type="OrthoDB" id="277175at2759"/>
<accession>C1GW80</accession>
<dbReference type="STRING" id="502779.C1GW80"/>
<dbReference type="OMA" id="QWDEHKK"/>
<dbReference type="InterPro" id="IPR016135">
    <property type="entry name" value="UBQ-conjugating_enzyme/RWD"/>
</dbReference>
<dbReference type="CDD" id="cd23823">
    <property type="entry name" value="RWD_GCN2"/>
    <property type="match status" value="1"/>
</dbReference>
<dbReference type="EMBL" id="KN293997">
    <property type="protein sequence ID" value="EEH40799.2"/>
    <property type="molecule type" value="Genomic_DNA"/>
</dbReference>
<dbReference type="VEuPathDB" id="FungiDB:PAAG_02775"/>
<dbReference type="SMART" id="SM00591">
    <property type="entry name" value="RWD"/>
    <property type="match status" value="1"/>
</dbReference>
<evidence type="ECO:0000313" key="3">
    <source>
        <dbReference type="EMBL" id="EEH40799.2"/>
    </source>
</evidence>
<proteinExistence type="predicted"/>
<evidence type="ECO:0000259" key="2">
    <source>
        <dbReference type="PROSITE" id="PS50908"/>
    </source>
</evidence>
<feature type="compositionally biased region" description="Basic and acidic residues" evidence="1">
    <location>
        <begin position="226"/>
        <end position="235"/>
    </location>
</feature>
<evidence type="ECO:0000256" key="1">
    <source>
        <dbReference type="SAM" id="MobiDB-lite"/>
    </source>
</evidence>
<dbReference type="Pfam" id="PF05773">
    <property type="entry name" value="RWD"/>
    <property type="match status" value="1"/>
</dbReference>
<dbReference type="Gene3D" id="3.10.110.10">
    <property type="entry name" value="Ubiquitin Conjugating Enzyme"/>
    <property type="match status" value="1"/>
</dbReference>
<feature type="region of interest" description="Disordered" evidence="1">
    <location>
        <begin position="215"/>
        <end position="235"/>
    </location>
</feature>
<reference evidence="3 4" key="1">
    <citation type="journal article" date="2011" name="PLoS Genet.">
        <title>Comparative genomic analysis of human fungal pathogens causing paracoccidioidomycosis.</title>
        <authorList>
            <person name="Desjardins C.A."/>
            <person name="Champion M.D."/>
            <person name="Holder J.W."/>
            <person name="Muszewska A."/>
            <person name="Goldberg J."/>
            <person name="Bailao A.M."/>
            <person name="Brigido M.M."/>
            <person name="Ferreira M.E."/>
            <person name="Garcia A.M."/>
            <person name="Grynberg M."/>
            <person name="Gujja S."/>
            <person name="Heiman D.I."/>
            <person name="Henn M.R."/>
            <person name="Kodira C.D."/>
            <person name="Leon-Narvaez H."/>
            <person name="Longo L.V."/>
            <person name="Ma L.J."/>
            <person name="Malavazi I."/>
            <person name="Matsuo A.L."/>
            <person name="Morais F.V."/>
            <person name="Pereira M."/>
            <person name="Rodriguez-Brito S."/>
            <person name="Sakthikumar S."/>
            <person name="Salem-Izacc S.M."/>
            <person name="Sykes S.M."/>
            <person name="Teixeira M.M."/>
            <person name="Vallejo M.C."/>
            <person name="Walter M.E."/>
            <person name="Yandava C."/>
            <person name="Young S."/>
            <person name="Zeng Q."/>
            <person name="Zucker J."/>
            <person name="Felipe M.S."/>
            <person name="Goldman G.H."/>
            <person name="Haas B.J."/>
            <person name="McEwen J.G."/>
            <person name="Nino-Vega G."/>
            <person name="Puccia R."/>
            <person name="San-Blas G."/>
            <person name="Soares C.M."/>
            <person name="Birren B.W."/>
            <person name="Cuomo C.A."/>
        </authorList>
    </citation>
    <scope>NUCLEOTIDE SEQUENCE [LARGE SCALE GENOMIC DNA]</scope>
    <source>
        <strain evidence="4">ATCC MYA-826 / Pb01</strain>
    </source>
</reference>
<gene>
    <name evidence="3" type="ORF">PAAG_02775</name>
</gene>
<dbReference type="GeneID" id="9098734"/>
<keyword evidence="4" id="KW-1185">Reference proteome</keyword>